<name>X8IY58_9AGAM</name>
<dbReference type="EMBL" id="JATN01000322">
    <property type="protein sequence ID" value="EUC54602.1"/>
    <property type="molecule type" value="Genomic_DNA"/>
</dbReference>
<dbReference type="Proteomes" id="UP000030108">
    <property type="component" value="Unassembled WGS sequence"/>
</dbReference>
<sequence>MLPLLSYRSSREALTTLTHRHCARTRSAWEKLCVKR</sequence>
<gene>
    <name evidence="1" type="ORF">RSOL_058500</name>
</gene>
<proteinExistence type="predicted"/>
<organism evidence="1 2">
    <name type="scientific">Rhizoctonia solani AG-3 Rhs1AP</name>
    <dbReference type="NCBI Taxonomy" id="1086054"/>
    <lineage>
        <taxon>Eukaryota</taxon>
        <taxon>Fungi</taxon>
        <taxon>Dikarya</taxon>
        <taxon>Basidiomycota</taxon>
        <taxon>Agaricomycotina</taxon>
        <taxon>Agaricomycetes</taxon>
        <taxon>Cantharellales</taxon>
        <taxon>Ceratobasidiaceae</taxon>
        <taxon>Rhizoctonia</taxon>
    </lineage>
</organism>
<comment type="caution">
    <text evidence="1">The sequence shown here is derived from an EMBL/GenBank/DDBJ whole genome shotgun (WGS) entry which is preliminary data.</text>
</comment>
<evidence type="ECO:0000313" key="2">
    <source>
        <dbReference type="Proteomes" id="UP000030108"/>
    </source>
</evidence>
<accession>X8IY58</accession>
<dbReference type="AlphaFoldDB" id="X8IY58"/>
<reference evidence="2" key="1">
    <citation type="journal article" date="2014" name="Genome Announc.">
        <title>Draft genome sequence of the plant-pathogenic soil fungus Rhizoctonia solani anastomosis group 3 strain Rhs1AP.</title>
        <authorList>
            <person name="Cubeta M.A."/>
            <person name="Thomas E."/>
            <person name="Dean R.A."/>
            <person name="Jabaji S."/>
            <person name="Neate S.M."/>
            <person name="Tavantzis S."/>
            <person name="Toda T."/>
            <person name="Vilgalys R."/>
            <person name="Bharathan N."/>
            <person name="Fedorova-Abrams N."/>
            <person name="Pakala S.B."/>
            <person name="Pakala S.M."/>
            <person name="Zafar N."/>
            <person name="Joardar V."/>
            <person name="Losada L."/>
            <person name="Nierman W.C."/>
        </authorList>
    </citation>
    <scope>NUCLEOTIDE SEQUENCE [LARGE SCALE GENOMIC DNA]</scope>
    <source>
        <strain evidence="2">AG-3</strain>
    </source>
</reference>
<protein>
    <submittedName>
        <fullName evidence="1">Uncharacterized protein</fullName>
    </submittedName>
</protein>
<evidence type="ECO:0000313" key="1">
    <source>
        <dbReference type="EMBL" id="EUC54602.1"/>
    </source>
</evidence>